<accession>S0GJT5</accession>
<comment type="caution">
    <text evidence="2">The sequence shown here is derived from an EMBL/GenBank/DDBJ whole genome shotgun (WGS) entry which is preliminary data.</text>
</comment>
<dbReference type="InterPro" id="IPR006517">
    <property type="entry name" value="Phage_terminase_lsu-like_C"/>
</dbReference>
<organism evidence="2 3">
    <name type="scientific">Parabacteroides goldsteinii dnLKV18</name>
    <dbReference type="NCBI Taxonomy" id="1235789"/>
    <lineage>
        <taxon>Bacteria</taxon>
        <taxon>Pseudomonadati</taxon>
        <taxon>Bacteroidota</taxon>
        <taxon>Bacteroidia</taxon>
        <taxon>Bacteroidales</taxon>
        <taxon>Tannerellaceae</taxon>
        <taxon>Parabacteroides</taxon>
    </lineage>
</organism>
<reference evidence="2 3" key="1">
    <citation type="submission" date="2013-04" db="EMBL/GenBank/DDBJ databases">
        <title>The Genome Sequence of Parabacteroides goldsteinii dnLKV18.</title>
        <authorList>
            <consortium name="The Broad Institute Genomics Platform"/>
            <consortium name="The Broad Institute Genome Sequencing Center for Infectious Disease"/>
            <person name="Earl A."/>
            <person name="Xavier R."/>
            <person name="Kuhn K."/>
            <person name="Stappenbeck T."/>
            <person name="Walker B."/>
            <person name="Young S."/>
            <person name="Zeng Q."/>
            <person name="Gargeya S."/>
            <person name="Fitzgerald M."/>
            <person name="Haas B."/>
            <person name="Abouelleil A."/>
            <person name="Allen A.W."/>
            <person name="Alvarado L."/>
            <person name="Arachchi H.M."/>
            <person name="Berlin A.M."/>
            <person name="Chapman S.B."/>
            <person name="Gainer-Dewar J."/>
            <person name="Goldberg J."/>
            <person name="Griggs A."/>
            <person name="Gujja S."/>
            <person name="Hansen M."/>
            <person name="Howarth C."/>
            <person name="Imamovic A."/>
            <person name="Ireland A."/>
            <person name="Larimer J."/>
            <person name="McCowan C."/>
            <person name="Murphy C."/>
            <person name="Pearson M."/>
            <person name="Poon T.W."/>
            <person name="Priest M."/>
            <person name="Roberts A."/>
            <person name="Saif S."/>
            <person name="Shea T."/>
            <person name="Sisk P."/>
            <person name="Sykes S."/>
            <person name="Wortman J."/>
            <person name="Nusbaum C."/>
            <person name="Birren B."/>
        </authorList>
    </citation>
    <scope>NUCLEOTIDE SEQUENCE [LARGE SCALE GENOMIC DNA]</scope>
    <source>
        <strain evidence="3">dnLKV18</strain>
    </source>
</reference>
<dbReference type="HOGENOM" id="CLU_028165_0_0_10"/>
<dbReference type="PATRIC" id="fig|1235789.3.peg.1621"/>
<evidence type="ECO:0000313" key="3">
    <source>
        <dbReference type="Proteomes" id="UP000014140"/>
    </source>
</evidence>
<dbReference type="Proteomes" id="UP000014140">
    <property type="component" value="Unassembled WGS sequence"/>
</dbReference>
<proteinExistence type="predicted"/>
<dbReference type="NCBIfam" id="TIGR01630">
    <property type="entry name" value="psiM2_ORF9"/>
    <property type="match status" value="1"/>
</dbReference>
<dbReference type="Pfam" id="PF22530">
    <property type="entry name" value="Terminase-T7_RNaseH-like"/>
    <property type="match status" value="1"/>
</dbReference>
<dbReference type="InterPro" id="IPR054762">
    <property type="entry name" value="Gp19_RNaseH-like"/>
</dbReference>
<dbReference type="AlphaFoldDB" id="S0GJT5"/>
<feature type="domain" description="Terminase large subunit ribonuclease H-like" evidence="1">
    <location>
        <begin position="269"/>
        <end position="363"/>
    </location>
</feature>
<dbReference type="EMBL" id="ASSQ01000009">
    <property type="protein sequence ID" value="EOS18619.1"/>
    <property type="molecule type" value="Genomic_DNA"/>
</dbReference>
<keyword evidence="3" id="KW-1185">Reference proteome</keyword>
<evidence type="ECO:0000259" key="1">
    <source>
        <dbReference type="Pfam" id="PF22530"/>
    </source>
</evidence>
<sequence>MFLKKVADAFTRVYESYLSGVIRRLAVSMPPRAGKSYISSLFISWMLGHFPEESVMRNCCSDTLYNKLSYDTRDIVRSSRFKEIFPDVKLRGDKQNVHGWSLDAARQVSYFGAGVGGTVIGFGASMLAMTDDLYKSLEDALSDTNNEKVWSWKQGTHDSRIEGNCCSIDIGTRWSATDVLGRMEEMGKYDEIIRISALDENDESFCEDVHTTEYYLELREETEDMIWCAEYMQDPIEAIGLLFPKSELNRFKLADIEGKQPDGVIGACDVADEGDDNFSAPFGKVFGEKIFITDVVFTKDAVEITQPRLAQTILDTGCDQMRIESNNGGRIFSIAVRKEVVAKRGKCLIQARPTTQHKETRILMKSGWIKKHLYFLAEGEYKKGSDYDQFMKGLTSYKKEGGNKHDDAPDGVTILAEFAESLGMKFKKEKKKTSRGVIVR</sequence>
<protein>
    <recommendedName>
        <fullName evidence="1">Terminase large subunit ribonuclease H-like domain-containing protein</fullName>
    </recommendedName>
</protein>
<gene>
    <name evidence="2" type="ORF">C803_01617</name>
</gene>
<evidence type="ECO:0000313" key="2">
    <source>
        <dbReference type="EMBL" id="EOS18619.1"/>
    </source>
</evidence>
<name>S0GJT5_9BACT</name>